<gene>
    <name evidence="1" type="ORF">ARMOST_20243</name>
</gene>
<proteinExistence type="predicted"/>
<accession>A0A284S6U5</accession>
<evidence type="ECO:0000313" key="2">
    <source>
        <dbReference type="Proteomes" id="UP000219338"/>
    </source>
</evidence>
<evidence type="ECO:0000313" key="1">
    <source>
        <dbReference type="EMBL" id="SJL16714.1"/>
    </source>
</evidence>
<dbReference type="AlphaFoldDB" id="A0A284S6U5"/>
<organism evidence="1 2">
    <name type="scientific">Armillaria ostoyae</name>
    <name type="common">Armillaria root rot fungus</name>
    <dbReference type="NCBI Taxonomy" id="47428"/>
    <lineage>
        <taxon>Eukaryota</taxon>
        <taxon>Fungi</taxon>
        <taxon>Dikarya</taxon>
        <taxon>Basidiomycota</taxon>
        <taxon>Agaricomycotina</taxon>
        <taxon>Agaricomycetes</taxon>
        <taxon>Agaricomycetidae</taxon>
        <taxon>Agaricales</taxon>
        <taxon>Marasmiineae</taxon>
        <taxon>Physalacriaceae</taxon>
        <taxon>Armillaria</taxon>
    </lineage>
</organism>
<protein>
    <submittedName>
        <fullName evidence="1">Uncharacterized protein</fullName>
    </submittedName>
</protein>
<dbReference type="EMBL" id="FUEG01000037">
    <property type="protein sequence ID" value="SJL16714.1"/>
    <property type="molecule type" value="Genomic_DNA"/>
</dbReference>
<keyword evidence="2" id="KW-1185">Reference proteome</keyword>
<name>A0A284S6U5_ARMOS</name>
<reference evidence="2" key="1">
    <citation type="journal article" date="2017" name="Nat. Ecol. Evol.">
        <title>Genome expansion and lineage-specific genetic innovations in the forest pathogenic fungi Armillaria.</title>
        <authorList>
            <person name="Sipos G."/>
            <person name="Prasanna A.N."/>
            <person name="Walter M.C."/>
            <person name="O'Connor E."/>
            <person name="Balint B."/>
            <person name="Krizsan K."/>
            <person name="Kiss B."/>
            <person name="Hess J."/>
            <person name="Varga T."/>
            <person name="Slot J."/>
            <person name="Riley R."/>
            <person name="Boka B."/>
            <person name="Rigling D."/>
            <person name="Barry K."/>
            <person name="Lee J."/>
            <person name="Mihaltcheva S."/>
            <person name="LaButti K."/>
            <person name="Lipzen A."/>
            <person name="Waldron R."/>
            <person name="Moloney N.M."/>
            <person name="Sperisen C."/>
            <person name="Kredics L."/>
            <person name="Vagvoelgyi C."/>
            <person name="Patrignani A."/>
            <person name="Fitzpatrick D."/>
            <person name="Nagy I."/>
            <person name="Doyle S."/>
            <person name="Anderson J.B."/>
            <person name="Grigoriev I.V."/>
            <person name="Gueldener U."/>
            <person name="Muensterkoetter M."/>
            <person name="Nagy L.G."/>
        </authorList>
    </citation>
    <scope>NUCLEOTIDE SEQUENCE [LARGE SCALE GENOMIC DNA]</scope>
    <source>
        <strain evidence="2">C18/9</strain>
    </source>
</reference>
<sequence length="152" mass="16643">MGLKVLMEGTAGAVSSPTLTATSCTCAGKHILMSDITTLSLKQRVSVPRSRRRIQQACHPPQRQRYFRADDPTLPRGALSAGDVGTIKDTRQHHRRRVTTFRVGPKASIRPSQKKIASSRASMQGAHPSLLYLPAPADLHMDGRDGNDHVRL</sequence>
<dbReference type="Proteomes" id="UP000219338">
    <property type="component" value="Unassembled WGS sequence"/>
</dbReference>
<dbReference type="PROSITE" id="PS51257">
    <property type="entry name" value="PROKAR_LIPOPROTEIN"/>
    <property type="match status" value="1"/>
</dbReference>